<sequence>MQAMWWICGLTLALAFGATGLHAQSDEDTAWQAARQSQDIGLLQGFVKDHPQSPHLAEAQGLLAQNLTKARGLGLMPVEAVEGYAQQRDLITAAQTSKSAADYEAYLAAYPQGMFAALAQSELALIALAPAPAAPAEDELAGLTFTTPLPSGEHVKGQSIADLIATGSPQFAPIEGLPDEAWRDKSCANCHAWTKASLCDQAKTYTKPEAAEALSKPHPLGQTFKLGLKEWALGGCM</sequence>
<organism evidence="2 3">
    <name type="scientific">Cypionkella sinensis</name>
    <dbReference type="NCBI Taxonomy" id="1756043"/>
    <lineage>
        <taxon>Bacteria</taxon>
        <taxon>Pseudomonadati</taxon>
        <taxon>Pseudomonadota</taxon>
        <taxon>Alphaproteobacteria</taxon>
        <taxon>Rhodobacterales</taxon>
        <taxon>Paracoccaceae</taxon>
        <taxon>Cypionkella</taxon>
    </lineage>
</organism>
<evidence type="ECO:0000313" key="3">
    <source>
        <dbReference type="Proteomes" id="UP001595547"/>
    </source>
</evidence>
<comment type="caution">
    <text evidence="2">The sequence shown here is derived from an EMBL/GenBank/DDBJ whole genome shotgun (WGS) entry which is preliminary data.</text>
</comment>
<accession>A0ABV7J470</accession>
<reference evidence="3" key="1">
    <citation type="journal article" date="2019" name="Int. J. Syst. Evol. Microbiol.">
        <title>The Global Catalogue of Microorganisms (GCM) 10K type strain sequencing project: providing services to taxonomists for standard genome sequencing and annotation.</title>
        <authorList>
            <consortium name="The Broad Institute Genomics Platform"/>
            <consortium name="The Broad Institute Genome Sequencing Center for Infectious Disease"/>
            <person name="Wu L."/>
            <person name="Ma J."/>
        </authorList>
    </citation>
    <scope>NUCLEOTIDE SEQUENCE [LARGE SCALE GENOMIC DNA]</scope>
    <source>
        <strain evidence="3">KCTC 52039</strain>
    </source>
</reference>
<dbReference type="EMBL" id="JBHRTO010000001">
    <property type="protein sequence ID" value="MFC3182114.1"/>
    <property type="molecule type" value="Genomic_DNA"/>
</dbReference>
<protein>
    <recommendedName>
        <fullName evidence="4">Cytochrome c domain-containing protein</fullName>
    </recommendedName>
</protein>
<name>A0ABV7J470_9RHOB</name>
<evidence type="ECO:0000313" key="2">
    <source>
        <dbReference type="EMBL" id="MFC3182114.1"/>
    </source>
</evidence>
<evidence type="ECO:0008006" key="4">
    <source>
        <dbReference type="Google" id="ProtNLM"/>
    </source>
</evidence>
<proteinExistence type="predicted"/>
<dbReference type="Proteomes" id="UP001595547">
    <property type="component" value="Unassembled WGS sequence"/>
</dbReference>
<evidence type="ECO:0000256" key="1">
    <source>
        <dbReference type="SAM" id="SignalP"/>
    </source>
</evidence>
<feature type="chain" id="PRO_5047184719" description="Cytochrome c domain-containing protein" evidence="1">
    <location>
        <begin position="24"/>
        <end position="237"/>
    </location>
</feature>
<keyword evidence="1" id="KW-0732">Signal</keyword>
<dbReference type="RefSeq" id="WP_380073694.1">
    <property type="nucleotide sequence ID" value="NZ_JBHRTO010000001.1"/>
</dbReference>
<keyword evidence="3" id="KW-1185">Reference proteome</keyword>
<feature type="signal peptide" evidence="1">
    <location>
        <begin position="1"/>
        <end position="23"/>
    </location>
</feature>
<gene>
    <name evidence="2" type="ORF">ACFOGH_14015</name>
</gene>